<dbReference type="STRING" id="251221.gene:10759767"/>
<dbReference type="OrthoDB" id="514180at2"/>
<dbReference type="InterPro" id="IPR011006">
    <property type="entry name" value="CheY-like_superfamily"/>
</dbReference>
<name>Q7NIB1_GLOVI</name>
<evidence type="ECO:0000313" key="5">
    <source>
        <dbReference type="Proteomes" id="UP000000557"/>
    </source>
</evidence>
<dbReference type="KEGG" id="gvi:glr2272"/>
<organism evidence="4 5">
    <name type="scientific">Gloeobacter violaceus (strain ATCC 29082 / PCC 7421)</name>
    <dbReference type="NCBI Taxonomy" id="251221"/>
    <lineage>
        <taxon>Bacteria</taxon>
        <taxon>Bacillati</taxon>
        <taxon>Cyanobacteriota</taxon>
        <taxon>Cyanophyceae</taxon>
        <taxon>Gloeobacterales</taxon>
        <taxon>Gloeobacteraceae</taxon>
        <taxon>Gloeobacter</taxon>
    </lineage>
</organism>
<evidence type="ECO:0000259" key="3">
    <source>
        <dbReference type="PROSITE" id="PS50110"/>
    </source>
</evidence>
<protein>
    <submittedName>
        <fullName evidence="4">Two-component response regulator</fullName>
    </submittedName>
</protein>
<dbReference type="PROSITE" id="PS50110">
    <property type="entry name" value="RESPONSE_REGULATORY"/>
    <property type="match status" value="1"/>
</dbReference>
<feature type="modified residue" description="4-aspartylphosphate" evidence="2">
    <location>
        <position position="67"/>
    </location>
</feature>
<accession>Q7NIB1</accession>
<dbReference type="GO" id="GO:0000160">
    <property type="term" value="P:phosphorelay signal transduction system"/>
    <property type="evidence" value="ECO:0007669"/>
    <property type="project" value="InterPro"/>
</dbReference>
<dbReference type="SUPFAM" id="SSF52172">
    <property type="entry name" value="CheY-like"/>
    <property type="match status" value="1"/>
</dbReference>
<dbReference type="InterPro" id="IPR001789">
    <property type="entry name" value="Sig_transdc_resp-reg_receiver"/>
</dbReference>
<evidence type="ECO:0000256" key="2">
    <source>
        <dbReference type="PROSITE-ProRule" id="PRU00169"/>
    </source>
</evidence>
<dbReference type="AlphaFoldDB" id="Q7NIB1"/>
<dbReference type="HOGENOM" id="CLU_000445_69_17_3"/>
<reference evidence="4 5" key="2">
    <citation type="journal article" date="2003" name="DNA Res.">
        <title>Complete genome structure of Gloeobacter violaceus PCC 7421, a cyanobacterium that lacks thylakoids (supplement).</title>
        <authorList>
            <person name="Nakamura Y."/>
            <person name="Kaneko T."/>
            <person name="Sato S."/>
            <person name="Mimuro M."/>
            <person name="Miyashita H."/>
            <person name="Tsuchiya T."/>
            <person name="Sasamoto S."/>
            <person name="Watanabe A."/>
            <person name="Kawashima K."/>
            <person name="Kishida Y."/>
            <person name="Kiyokawa C."/>
            <person name="Kohara M."/>
            <person name="Matsumoto M."/>
            <person name="Matsuno A."/>
            <person name="Nakazaki N."/>
            <person name="Shimpo S."/>
            <person name="Takeuchi C."/>
            <person name="Yamada M."/>
            <person name="Tabata S."/>
        </authorList>
    </citation>
    <scope>NUCLEOTIDE SEQUENCE [LARGE SCALE GENOMIC DNA]</scope>
    <source>
        <strain evidence="5">ATCC 29082 / PCC 7421</strain>
    </source>
</reference>
<gene>
    <name evidence="4" type="ordered locus">glr2272</name>
</gene>
<feature type="domain" description="Response regulatory" evidence="3">
    <location>
        <begin position="18"/>
        <end position="132"/>
    </location>
</feature>
<dbReference type="EnsemblBacteria" id="BAC90213">
    <property type="protein sequence ID" value="BAC90213"/>
    <property type="gene ID" value="BAC90213"/>
</dbReference>
<dbReference type="InParanoid" id="Q7NIB1"/>
<sequence>MIPLKSSLCLGNPHGMAKVLVIEDVPISRNLLRRVLHLAGHQVLEAEDGPGGLIAALAGEPDLILMDLSLPLLDGWSVLPRLREQGVGVPVVALTAHALVGDRERVLAAGFDGYMSKPIDVRTFHRDLESYLTCPKTR</sequence>
<dbReference type="PANTHER" id="PTHR45339">
    <property type="entry name" value="HYBRID SIGNAL TRANSDUCTION HISTIDINE KINASE J"/>
    <property type="match status" value="1"/>
</dbReference>
<dbReference type="EMBL" id="BA000045">
    <property type="protein sequence ID" value="BAC90213.1"/>
    <property type="molecule type" value="Genomic_DNA"/>
</dbReference>
<evidence type="ECO:0000313" key="4">
    <source>
        <dbReference type="EMBL" id="BAC90213.1"/>
    </source>
</evidence>
<dbReference type="RefSeq" id="WP_011142269.1">
    <property type="nucleotide sequence ID" value="NC_005125.1"/>
</dbReference>
<proteinExistence type="predicted"/>
<dbReference type="eggNOG" id="COG0745">
    <property type="taxonomic scope" value="Bacteria"/>
</dbReference>
<evidence type="ECO:0000256" key="1">
    <source>
        <dbReference type="ARBA" id="ARBA00022553"/>
    </source>
</evidence>
<dbReference type="PANTHER" id="PTHR45339:SF5">
    <property type="entry name" value="HISTIDINE KINASE"/>
    <property type="match status" value="1"/>
</dbReference>
<dbReference type="Proteomes" id="UP000000557">
    <property type="component" value="Chromosome"/>
</dbReference>
<keyword evidence="1 2" id="KW-0597">Phosphoprotein</keyword>
<dbReference type="PhylomeDB" id="Q7NIB1"/>
<dbReference type="Pfam" id="PF00072">
    <property type="entry name" value="Response_reg"/>
    <property type="match status" value="1"/>
</dbReference>
<dbReference type="SMART" id="SM00448">
    <property type="entry name" value="REC"/>
    <property type="match status" value="1"/>
</dbReference>
<dbReference type="Gene3D" id="3.40.50.2300">
    <property type="match status" value="1"/>
</dbReference>
<keyword evidence="5" id="KW-1185">Reference proteome</keyword>
<reference evidence="4 5" key="1">
    <citation type="journal article" date="2003" name="DNA Res.">
        <title>Complete genome structure of Gloeobacter violaceus PCC 7421, a cyanobacterium that lacks thylakoids.</title>
        <authorList>
            <person name="Nakamura Y."/>
            <person name="Kaneko T."/>
            <person name="Sato S."/>
            <person name="Mimuro M."/>
            <person name="Miyashita H."/>
            <person name="Tsuchiya T."/>
            <person name="Sasamoto S."/>
            <person name="Watanabe A."/>
            <person name="Kawashima K."/>
            <person name="Kishida Y."/>
            <person name="Kiyokawa C."/>
            <person name="Kohara M."/>
            <person name="Matsumoto M."/>
            <person name="Matsuno A."/>
            <person name="Nakazaki N."/>
            <person name="Shimpo S."/>
            <person name="Takeuchi C."/>
            <person name="Yamada M."/>
            <person name="Tabata S."/>
        </authorList>
    </citation>
    <scope>NUCLEOTIDE SEQUENCE [LARGE SCALE GENOMIC DNA]</scope>
    <source>
        <strain evidence="5">ATCC 29082 / PCC 7421</strain>
    </source>
</reference>